<dbReference type="RefSeq" id="WP_167354418.1">
    <property type="nucleotide sequence ID" value="NZ_FMTL01000001.1"/>
</dbReference>
<evidence type="ECO:0000313" key="3">
    <source>
        <dbReference type="Proteomes" id="UP000242418"/>
    </source>
</evidence>
<dbReference type="GO" id="GO:0008168">
    <property type="term" value="F:methyltransferase activity"/>
    <property type="evidence" value="ECO:0007669"/>
    <property type="project" value="UniProtKB-KW"/>
</dbReference>
<dbReference type="GO" id="GO:0032259">
    <property type="term" value="P:methylation"/>
    <property type="evidence" value="ECO:0007669"/>
    <property type="project" value="UniProtKB-KW"/>
</dbReference>
<dbReference type="AlphaFoldDB" id="A0AB37Z351"/>
<dbReference type="NCBIfam" id="TIGR01444">
    <property type="entry name" value="fkbM_fam"/>
    <property type="match status" value="1"/>
</dbReference>
<proteinExistence type="predicted"/>
<dbReference type="InterPro" id="IPR052514">
    <property type="entry name" value="SAM-dependent_MTase"/>
</dbReference>
<dbReference type="InterPro" id="IPR006342">
    <property type="entry name" value="FkbM_mtfrase"/>
</dbReference>
<evidence type="ECO:0000313" key="2">
    <source>
        <dbReference type="EMBL" id="SCW34086.1"/>
    </source>
</evidence>
<comment type="caution">
    <text evidence="2">The sequence shown here is derived from an EMBL/GenBank/DDBJ whole genome shotgun (WGS) entry which is preliminary data.</text>
</comment>
<keyword evidence="2" id="KW-0489">Methyltransferase</keyword>
<dbReference type="SUPFAM" id="SSF53335">
    <property type="entry name" value="S-adenosyl-L-methionine-dependent methyltransferases"/>
    <property type="match status" value="1"/>
</dbReference>
<keyword evidence="3" id="KW-1185">Reference proteome</keyword>
<dbReference type="PANTHER" id="PTHR34203">
    <property type="entry name" value="METHYLTRANSFERASE, FKBM FAMILY PROTEIN"/>
    <property type="match status" value="1"/>
</dbReference>
<accession>A0AB37Z351</accession>
<name>A0AB37Z351_9PSED</name>
<feature type="domain" description="Methyltransferase FkbM" evidence="1">
    <location>
        <begin position="204"/>
        <end position="325"/>
    </location>
</feature>
<evidence type="ECO:0000259" key="1">
    <source>
        <dbReference type="Pfam" id="PF05050"/>
    </source>
</evidence>
<dbReference type="Proteomes" id="UP000242418">
    <property type="component" value="Unassembled WGS sequence"/>
</dbReference>
<dbReference type="Pfam" id="PF05050">
    <property type="entry name" value="Methyltransf_21"/>
    <property type="match status" value="1"/>
</dbReference>
<gene>
    <name evidence="2" type="ORF">SAMN05216370_0550</name>
</gene>
<dbReference type="PANTHER" id="PTHR34203:SF15">
    <property type="entry name" value="SLL1173 PROTEIN"/>
    <property type="match status" value="1"/>
</dbReference>
<reference evidence="2 3" key="1">
    <citation type="submission" date="2016-10" db="EMBL/GenBank/DDBJ databases">
        <authorList>
            <person name="Varghese N."/>
            <person name="Submissions S."/>
        </authorList>
    </citation>
    <scope>NUCLEOTIDE SEQUENCE [LARGE SCALE GENOMIC DNA]</scope>
    <source>
        <strain evidence="2 3">DSM 17833</strain>
    </source>
</reference>
<protein>
    <submittedName>
        <fullName evidence="2">Methyltransferase, FkbM family</fullName>
    </submittedName>
</protein>
<dbReference type="Gene3D" id="3.40.50.150">
    <property type="entry name" value="Vaccinia Virus protein VP39"/>
    <property type="match status" value="1"/>
</dbReference>
<dbReference type="EMBL" id="FMTL01000001">
    <property type="protein sequence ID" value="SCW34086.1"/>
    <property type="molecule type" value="Genomic_DNA"/>
</dbReference>
<keyword evidence="2" id="KW-0808">Transferase</keyword>
<sequence length="376" mass="42159">MSFDEHQACVQQQELESALALARRDGISIMGAGGFARALRVACQGQGIKVHAFIVSSRTQVDNEIDGLTIHVWDTFPSDLLHYPIWIGIFNNHINAELTGLRKQCLALGFRDVRTPQEFFSWVAPAMGWRYWLAPLEGYRSQWPLIEQARGLLVDDESRVAYDAIVSFRLGIVLDDPITLCAEQQYFPESLRRWMPASGCSYLDGGAYDGDTLRMAQSALSPAQIYAFEPDPGNYQRLCAFTAGQASSVIQFPLGLSDTPAFLRFRSGQSDASSLDSEGDCTIQVAALDDLFRHTRIDFIKLDIEGSEIPALQGACKLIAEAFPPFLAIAGYHRWDDLWRIPLLINDLSKNYKVVLKVHKSNSFDAVFYAYYQDHQ</sequence>
<organism evidence="2 3">
    <name type="scientific">Pseudomonas peli</name>
    <dbReference type="NCBI Taxonomy" id="592361"/>
    <lineage>
        <taxon>Bacteria</taxon>
        <taxon>Pseudomonadati</taxon>
        <taxon>Pseudomonadota</taxon>
        <taxon>Gammaproteobacteria</taxon>
        <taxon>Pseudomonadales</taxon>
        <taxon>Pseudomonadaceae</taxon>
        <taxon>Pseudomonas</taxon>
    </lineage>
</organism>
<dbReference type="InterPro" id="IPR029063">
    <property type="entry name" value="SAM-dependent_MTases_sf"/>
</dbReference>